<accession>A0A1Y1RQA3</accession>
<evidence type="ECO:0000313" key="4">
    <source>
        <dbReference type="Proteomes" id="UP000192359"/>
    </source>
</evidence>
<dbReference type="SUPFAM" id="SSF51735">
    <property type="entry name" value="NAD(P)-binding Rossmann-fold domains"/>
    <property type="match status" value="1"/>
</dbReference>
<dbReference type="Pfam" id="PF21074">
    <property type="entry name" value="GDH_C"/>
    <property type="match status" value="1"/>
</dbReference>
<dbReference type="GO" id="GO:0004069">
    <property type="term" value="F:L-aspartate:2-oxoglutarate aminotransferase activity"/>
    <property type="evidence" value="ECO:0007669"/>
    <property type="project" value="InterPro"/>
</dbReference>
<proteinExistence type="predicted"/>
<dbReference type="InterPro" id="IPR046346">
    <property type="entry name" value="Aminoacid_DH-like_N_sf"/>
</dbReference>
<feature type="domain" description="NAD-specific glutamate dehydrogenase C-terminal" evidence="2">
    <location>
        <begin position="620"/>
        <end position="723"/>
    </location>
</feature>
<feature type="domain" description="NAD-glutamate dehydrogenase catalytic" evidence="1">
    <location>
        <begin position="77"/>
        <end position="572"/>
    </location>
</feature>
<dbReference type="InterPro" id="IPR049056">
    <property type="entry name" value="NAD_Glu_DH_HM3"/>
</dbReference>
<dbReference type="InterPro" id="IPR007780">
    <property type="entry name" value="NAD_Glu_DH_bac"/>
</dbReference>
<dbReference type="Proteomes" id="UP000192359">
    <property type="component" value="Unassembled WGS sequence"/>
</dbReference>
<dbReference type="RefSeq" id="WP_180377844.1">
    <property type="nucleotide sequence ID" value="NZ_LXWF01000033.1"/>
</dbReference>
<dbReference type="GO" id="GO:0004352">
    <property type="term" value="F:glutamate dehydrogenase (NAD+) activity"/>
    <property type="evidence" value="ECO:0007669"/>
    <property type="project" value="InterPro"/>
</dbReference>
<gene>
    <name evidence="3" type="ORF">A7979_02895</name>
</gene>
<organism evidence="3 4">
    <name type="scientific">Rothia nasimurium</name>
    <dbReference type="NCBI Taxonomy" id="85336"/>
    <lineage>
        <taxon>Bacteria</taxon>
        <taxon>Bacillati</taxon>
        <taxon>Actinomycetota</taxon>
        <taxon>Actinomycetes</taxon>
        <taxon>Micrococcales</taxon>
        <taxon>Micrococcaceae</taxon>
        <taxon>Rothia</taxon>
    </lineage>
</organism>
<dbReference type="Pfam" id="PF05088">
    <property type="entry name" value="Bac_GDH_CD"/>
    <property type="match status" value="1"/>
</dbReference>
<dbReference type="EMBL" id="LXWF01000033">
    <property type="protein sequence ID" value="ORC17368.1"/>
    <property type="molecule type" value="Genomic_DNA"/>
</dbReference>
<dbReference type="InterPro" id="IPR048381">
    <property type="entry name" value="GDH_C"/>
</dbReference>
<keyword evidence="4" id="KW-1185">Reference proteome</keyword>
<dbReference type="SUPFAM" id="SSF53223">
    <property type="entry name" value="Aminoacid dehydrogenase-like, N-terminal domain"/>
    <property type="match status" value="1"/>
</dbReference>
<dbReference type="Pfam" id="PF21078">
    <property type="entry name" value="GDH_HM3"/>
    <property type="match status" value="1"/>
</dbReference>
<dbReference type="GO" id="GO:0006538">
    <property type="term" value="P:L-glutamate catabolic process"/>
    <property type="evidence" value="ECO:0007669"/>
    <property type="project" value="InterPro"/>
</dbReference>
<reference evidence="3 4" key="1">
    <citation type="submission" date="2016-05" db="EMBL/GenBank/DDBJ databases">
        <title>Draft genome sequence of a porcine commensal Rothia nasimurium.</title>
        <authorList>
            <person name="Gaiser R.A."/>
            <person name="Van Baarlen P."/>
            <person name="Wells J.M."/>
        </authorList>
    </citation>
    <scope>NUCLEOTIDE SEQUENCE [LARGE SCALE GENOMIC DNA]</scope>
    <source>
        <strain evidence="3 4">PT-32</strain>
    </source>
</reference>
<evidence type="ECO:0000313" key="3">
    <source>
        <dbReference type="EMBL" id="ORC17368.1"/>
    </source>
</evidence>
<dbReference type="AlphaFoldDB" id="A0A1Y1RQA3"/>
<comment type="caution">
    <text evidence="3">The sequence shown here is derived from an EMBL/GenBank/DDBJ whole genome shotgun (WGS) entry which is preliminary data.</text>
</comment>
<evidence type="ECO:0000259" key="1">
    <source>
        <dbReference type="Pfam" id="PF05088"/>
    </source>
</evidence>
<name>A0A1Y1RQA3_9MICC</name>
<protein>
    <submittedName>
        <fullName evidence="3">Uncharacterized protein</fullName>
    </submittedName>
</protein>
<dbReference type="InterPro" id="IPR036291">
    <property type="entry name" value="NAD(P)-bd_dom_sf"/>
</dbReference>
<evidence type="ECO:0000259" key="2">
    <source>
        <dbReference type="Pfam" id="PF21074"/>
    </source>
</evidence>
<dbReference type="PANTHER" id="PTHR43403">
    <property type="entry name" value="NAD-SPECIFIC GLUTAMATE DEHYDROGENASE"/>
    <property type="match status" value="1"/>
</dbReference>
<dbReference type="InterPro" id="IPR028971">
    <property type="entry name" value="NAD-GDH_cat"/>
</dbReference>
<dbReference type="Gene3D" id="3.40.50.720">
    <property type="entry name" value="NAD(P)-binding Rossmann-like Domain"/>
    <property type="match status" value="1"/>
</dbReference>
<dbReference type="PANTHER" id="PTHR43403:SF1">
    <property type="entry name" value="NAD-SPECIFIC GLUTAMATE DEHYDROGENASE"/>
    <property type="match status" value="1"/>
</dbReference>
<sequence length="758" mass="82629">MSATPTSDLSTQVLYAYSRYLLQLGAGFSEDFMAQKLSENPELTGHLAEIFALGFDPQGNGDASTRRTAQHEVAQRVRATLEGLQDGDTRRFFENLLEAVLATVRTNAYQGKDTIALKISTREISFAPLPRPLFEIFVEGEALEGVHLRFGKVARGGLRWSDRPDDFRTEVMGLVKAQVTKNAVIIPTGSKGGFVPKNLPDRDAEQARYNEMGIAAYKLFISSLLDVTDNLVTDESGEQKIERPANVVALDADDHYLVVAADKGTATFSDTANAISVERGFWLGDAFASGGSVGFDHKEMGITARGAWESVKRHFAALGHDSQSEDFTMVGIGGMAGDVFGNGALLSEHIRLIGAFDSRHIFIDPNPDVAVSYAERKRLFELPRAYWTDYKPELISEGGGVFSRKDRAIELTDQMREALGLSTSAETLTADELIVALLKAPVDLLYTGGTGTYVRSTEETDDQVGDSTNDRLRITAPELRVRVISEGGNLGLTQRARIEAAAGGVLVNTDAIDNSAGVETSDREVNLKILMDRAIAAGAFKEADRAGFIAALVEETGRRVLRSNLEQNVLLQAERTEVFNTNALVSEFMDYLADTVHLDREVEVLPSDSELADRAEAHVPLTSPELAVLTAYAKIDLTAQLVESGYADLPDLNLHDVLVDYFPESATNRFEAYFGEHPLRSEIIATRAANRIINHAGITFVYEMQKKHGSSVNDVARAFRAARLEAGALPDIEASGDFDAWVKGSLALRQAIEAKLTA</sequence>